<organism evidence="2 3">
    <name type="scientific">Roseibaca calidilacus</name>
    <dbReference type="NCBI Taxonomy" id="1666912"/>
    <lineage>
        <taxon>Bacteria</taxon>
        <taxon>Pseudomonadati</taxon>
        <taxon>Pseudomonadota</taxon>
        <taxon>Alphaproteobacteria</taxon>
        <taxon>Rhodobacterales</taxon>
        <taxon>Paracoccaceae</taxon>
        <taxon>Roseinatronobacter</taxon>
    </lineage>
</organism>
<accession>A0ABP2BTT9</accession>
<keyword evidence="1" id="KW-0472">Membrane</keyword>
<keyword evidence="1" id="KW-0812">Transmembrane</keyword>
<evidence type="ECO:0000313" key="2">
    <source>
        <dbReference type="EMBL" id="CUX79753.1"/>
    </source>
</evidence>
<keyword evidence="3" id="KW-1185">Reference proteome</keyword>
<evidence type="ECO:0000313" key="3">
    <source>
        <dbReference type="Proteomes" id="UP000182045"/>
    </source>
</evidence>
<dbReference type="Proteomes" id="UP000182045">
    <property type="component" value="Unassembled WGS sequence"/>
</dbReference>
<feature type="transmembrane region" description="Helical" evidence="1">
    <location>
        <begin position="77"/>
        <end position="100"/>
    </location>
</feature>
<keyword evidence="1" id="KW-1133">Transmembrane helix</keyword>
<proteinExistence type="predicted"/>
<sequence>MGNIVSTIRQLRLFGLSDKLKAAKTLRGPTLHQAPKRGNRASMSHVAQSFLRGLLVVAFVLLPAMLLPGISQDVAQAATLIALISGAVVMAEYAAAYPGLIEFRDAKPYNRLRFGMLVAVVLVLAVLQRGVTAGDPGVLGAVALWLAGAFDFSFSPIRLLVLSLPQGLPVEHLLNVMASAALAFVMCFFGLLLFVGTMLMKYWPAKGSSFNVWINLPNFDPTKGVDVVQRLERDAQINVMLGVVLPFSLPVLLHLSSLLVQPLTFENSLTLVWGVAFWAFIPFSLIMRGIAMYRVTQLIRAQRRRIAEEEAAVPLPARSAYT</sequence>
<feature type="transmembrane region" description="Helical" evidence="1">
    <location>
        <begin position="239"/>
        <end position="259"/>
    </location>
</feature>
<evidence type="ECO:0000256" key="1">
    <source>
        <dbReference type="SAM" id="Phobius"/>
    </source>
</evidence>
<gene>
    <name evidence="2" type="ORF">Ga0058931_0440</name>
</gene>
<feature type="transmembrane region" description="Helical" evidence="1">
    <location>
        <begin position="173"/>
        <end position="196"/>
    </location>
</feature>
<name>A0ABP2BTT9_9RHOB</name>
<reference evidence="2 3" key="1">
    <citation type="submission" date="2016-01" db="EMBL/GenBank/DDBJ databases">
        <authorList>
            <person name="Varghese N."/>
        </authorList>
    </citation>
    <scope>NUCLEOTIDE SEQUENCE [LARGE SCALE GENOMIC DNA]</scope>
    <source>
        <strain evidence="2 3">HL-91</strain>
    </source>
</reference>
<protein>
    <submittedName>
        <fullName evidence="2">Uncharacterized protein</fullName>
    </submittedName>
</protein>
<feature type="transmembrane region" description="Helical" evidence="1">
    <location>
        <begin position="271"/>
        <end position="295"/>
    </location>
</feature>
<dbReference type="EMBL" id="FBYC01000001">
    <property type="protein sequence ID" value="CUX79753.1"/>
    <property type="molecule type" value="Genomic_DNA"/>
</dbReference>
<feature type="transmembrane region" description="Helical" evidence="1">
    <location>
        <begin position="50"/>
        <end position="70"/>
    </location>
</feature>
<feature type="transmembrane region" description="Helical" evidence="1">
    <location>
        <begin position="112"/>
        <end position="131"/>
    </location>
</feature>
<comment type="caution">
    <text evidence="2">The sequence shown here is derived from an EMBL/GenBank/DDBJ whole genome shotgun (WGS) entry which is preliminary data.</text>
</comment>